<dbReference type="Proteomes" id="UP000579281">
    <property type="component" value="Unassembled WGS sequence"/>
</dbReference>
<comment type="caution">
    <text evidence="10">The sequence shown here is derived from an EMBL/GenBank/DDBJ whole genome shotgun (WGS) entry which is preliminary data.</text>
</comment>
<reference evidence="10 11" key="1">
    <citation type="submission" date="2020-08" db="EMBL/GenBank/DDBJ databases">
        <title>Genomic Encyclopedia of Type Strains, Phase IV (KMG-IV): sequencing the most valuable type-strain genomes for metagenomic binning, comparative biology and taxonomic classification.</title>
        <authorList>
            <person name="Goeker M."/>
        </authorList>
    </citation>
    <scope>NUCLEOTIDE SEQUENCE [LARGE SCALE GENOMIC DNA]</scope>
    <source>
        <strain evidence="10 11">DSM 103526</strain>
    </source>
</reference>
<dbReference type="EMBL" id="JACHEN010000010">
    <property type="protein sequence ID" value="MBB6215809.1"/>
    <property type="molecule type" value="Genomic_DNA"/>
</dbReference>
<comment type="domain">
    <text evidence="8">The N-terminal domain determines nucleotide recognition and specific binding, while the C-terminal domain determines the specific binding to the target protein.</text>
</comment>
<dbReference type="PANTHER" id="PTHR19136:SF81">
    <property type="entry name" value="MOLYBDENUM COFACTOR GUANYLYLTRANSFERASE"/>
    <property type="match status" value="1"/>
</dbReference>
<accession>A0A841L089</accession>
<evidence type="ECO:0000256" key="6">
    <source>
        <dbReference type="ARBA" id="ARBA00023134"/>
    </source>
</evidence>
<evidence type="ECO:0000256" key="4">
    <source>
        <dbReference type="ARBA" id="ARBA00022741"/>
    </source>
</evidence>
<evidence type="ECO:0000313" key="11">
    <source>
        <dbReference type="Proteomes" id="UP000579281"/>
    </source>
</evidence>
<keyword evidence="11" id="KW-1185">Reference proteome</keyword>
<keyword evidence="1 8" id="KW-0963">Cytoplasm</keyword>
<dbReference type="HAMAP" id="MF_00316">
    <property type="entry name" value="MobA"/>
    <property type="match status" value="1"/>
</dbReference>
<sequence>MEMNTAILLAGGKSRRMGFDKRFIEIENKTMVDFQIERLYKAFQRILLITDDRRLFSGCSCEVIEDEFKDIGVLGGLYTGLKNSYTIYNYVLACDMPSINYNYIEYMKELLREAPKEYDGLVTRYGEWIEPFNAFYHKNLIHPLKDAIEDGHKRISFVLKKCDVLYVDERTARSFSPDWRMFTNLNSEDDLKKYLQKKD</sequence>
<comment type="subcellular location">
    <subcellularLocation>
        <location evidence="8">Cytoplasm</location>
    </subcellularLocation>
</comment>
<comment type="similarity">
    <text evidence="8">Belongs to the MobA family.</text>
</comment>
<dbReference type="GO" id="GO:0005525">
    <property type="term" value="F:GTP binding"/>
    <property type="evidence" value="ECO:0007669"/>
    <property type="project" value="UniProtKB-UniRule"/>
</dbReference>
<protein>
    <recommendedName>
        <fullName evidence="8">Probable molybdenum cofactor guanylyltransferase</fullName>
        <shortName evidence="8">MoCo guanylyltransferase</shortName>
        <ecNumber evidence="8">2.7.7.77</ecNumber>
    </recommendedName>
    <alternativeName>
        <fullName evidence="8">GTP:molybdopterin guanylyltransferase</fullName>
    </alternativeName>
    <alternativeName>
        <fullName evidence="8">Mo-MPT guanylyltransferase</fullName>
    </alternativeName>
    <alternativeName>
        <fullName evidence="8">Molybdopterin guanylyltransferase</fullName>
    </alternativeName>
    <alternativeName>
        <fullName evidence="8">Molybdopterin-guanine dinucleotide synthase</fullName>
        <shortName evidence="8">MGD synthase</shortName>
    </alternativeName>
</protein>
<comment type="caution">
    <text evidence="8">Lacks conserved residue(s) required for the propagation of feature annotation.</text>
</comment>
<keyword evidence="7 8" id="KW-0501">Molybdenum cofactor biosynthesis</keyword>
<evidence type="ECO:0000256" key="7">
    <source>
        <dbReference type="ARBA" id="ARBA00023150"/>
    </source>
</evidence>
<dbReference type="InterPro" id="IPR029044">
    <property type="entry name" value="Nucleotide-diphossugar_trans"/>
</dbReference>
<dbReference type="GO" id="GO:0005737">
    <property type="term" value="C:cytoplasm"/>
    <property type="evidence" value="ECO:0007669"/>
    <property type="project" value="UniProtKB-SubCell"/>
</dbReference>
<keyword evidence="4 8" id="KW-0547">Nucleotide-binding</keyword>
<comment type="function">
    <text evidence="8">Transfers a GMP moiety from GTP to Mo-molybdopterin (Mo-MPT) cofactor (Moco or molybdenum cofactor) to form Mo-molybdopterin guanine dinucleotide (Mo-MGD) cofactor.</text>
</comment>
<keyword evidence="2 8" id="KW-0808">Transferase</keyword>
<keyword evidence="10" id="KW-0548">Nucleotidyltransferase</keyword>
<organism evidence="10 11">
    <name type="scientific">Anaerosolibacter carboniphilus</name>
    <dbReference type="NCBI Taxonomy" id="1417629"/>
    <lineage>
        <taxon>Bacteria</taxon>
        <taxon>Bacillati</taxon>
        <taxon>Bacillota</taxon>
        <taxon>Clostridia</taxon>
        <taxon>Peptostreptococcales</taxon>
        <taxon>Thermotaleaceae</taxon>
        <taxon>Anaerosolibacter</taxon>
    </lineage>
</organism>
<dbReference type="GO" id="GO:0006777">
    <property type="term" value="P:Mo-molybdopterin cofactor biosynthetic process"/>
    <property type="evidence" value="ECO:0007669"/>
    <property type="project" value="UniProtKB-KW"/>
</dbReference>
<dbReference type="Pfam" id="PF12804">
    <property type="entry name" value="NTP_transf_3"/>
    <property type="match status" value="1"/>
</dbReference>
<dbReference type="EC" id="2.7.7.77" evidence="8"/>
<name>A0A841L089_9FIRM</name>
<evidence type="ECO:0000313" key="10">
    <source>
        <dbReference type="EMBL" id="MBB6215809.1"/>
    </source>
</evidence>
<dbReference type="GO" id="GO:0046872">
    <property type="term" value="F:metal ion binding"/>
    <property type="evidence" value="ECO:0007669"/>
    <property type="project" value="UniProtKB-KW"/>
</dbReference>
<dbReference type="SUPFAM" id="SSF53448">
    <property type="entry name" value="Nucleotide-diphospho-sugar transferases"/>
    <property type="match status" value="1"/>
</dbReference>
<gene>
    <name evidence="8" type="primary">mobA</name>
    <name evidence="10" type="ORF">HNQ80_001900</name>
</gene>
<proteinExistence type="inferred from homology"/>
<evidence type="ECO:0000256" key="8">
    <source>
        <dbReference type="HAMAP-Rule" id="MF_00316"/>
    </source>
</evidence>
<comment type="catalytic activity">
    <reaction evidence="8">
        <text>Mo-molybdopterin + GTP + H(+) = Mo-molybdopterin guanine dinucleotide + diphosphate</text>
        <dbReference type="Rhea" id="RHEA:34243"/>
        <dbReference type="ChEBI" id="CHEBI:15378"/>
        <dbReference type="ChEBI" id="CHEBI:33019"/>
        <dbReference type="ChEBI" id="CHEBI:37565"/>
        <dbReference type="ChEBI" id="CHEBI:71302"/>
        <dbReference type="ChEBI" id="CHEBI:71310"/>
        <dbReference type="EC" id="2.7.7.77"/>
    </reaction>
</comment>
<dbReference type="CDD" id="cd02503">
    <property type="entry name" value="MobA"/>
    <property type="match status" value="1"/>
</dbReference>
<dbReference type="PANTHER" id="PTHR19136">
    <property type="entry name" value="MOLYBDENUM COFACTOR GUANYLYLTRANSFERASE"/>
    <property type="match status" value="1"/>
</dbReference>
<feature type="binding site" evidence="8">
    <location>
        <position position="95"/>
    </location>
    <ligand>
        <name>Mg(2+)</name>
        <dbReference type="ChEBI" id="CHEBI:18420"/>
    </ligand>
</feature>
<evidence type="ECO:0000256" key="5">
    <source>
        <dbReference type="ARBA" id="ARBA00022842"/>
    </source>
</evidence>
<evidence type="ECO:0000256" key="3">
    <source>
        <dbReference type="ARBA" id="ARBA00022723"/>
    </source>
</evidence>
<dbReference type="Gene3D" id="3.90.550.10">
    <property type="entry name" value="Spore Coat Polysaccharide Biosynthesis Protein SpsA, Chain A"/>
    <property type="match status" value="1"/>
</dbReference>
<feature type="binding site" evidence="8">
    <location>
        <position position="95"/>
    </location>
    <ligand>
        <name>GTP</name>
        <dbReference type="ChEBI" id="CHEBI:37565"/>
    </ligand>
</feature>
<evidence type="ECO:0000256" key="1">
    <source>
        <dbReference type="ARBA" id="ARBA00022490"/>
    </source>
</evidence>
<dbReference type="InterPro" id="IPR025877">
    <property type="entry name" value="MobA-like_NTP_Trfase"/>
</dbReference>
<dbReference type="AlphaFoldDB" id="A0A841L089"/>
<keyword evidence="5 8" id="KW-0460">Magnesium</keyword>
<feature type="binding site" evidence="8">
    <location>
        <position position="66"/>
    </location>
    <ligand>
        <name>GTP</name>
        <dbReference type="ChEBI" id="CHEBI:37565"/>
    </ligand>
</feature>
<feature type="binding site" evidence="8">
    <location>
        <begin position="9"/>
        <end position="11"/>
    </location>
    <ligand>
        <name>GTP</name>
        <dbReference type="ChEBI" id="CHEBI:37565"/>
    </ligand>
</feature>
<feature type="domain" description="MobA-like NTP transferase" evidence="9">
    <location>
        <begin position="6"/>
        <end position="156"/>
    </location>
</feature>
<keyword evidence="6 8" id="KW-0342">GTP-binding</keyword>
<dbReference type="InterPro" id="IPR013482">
    <property type="entry name" value="Molybde_CF_guanTrfase"/>
</dbReference>
<keyword evidence="3 8" id="KW-0479">Metal-binding</keyword>
<feature type="binding site" evidence="8">
    <location>
        <position position="21"/>
    </location>
    <ligand>
        <name>GTP</name>
        <dbReference type="ChEBI" id="CHEBI:37565"/>
    </ligand>
</feature>
<dbReference type="GO" id="GO:0061603">
    <property type="term" value="F:molybdenum cofactor guanylyltransferase activity"/>
    <property type="evidence" value="ECO:0007669"/>
    <property type="project" value="UniProtKB-EC"/>
</dbReference>
<comment type="cofactor">
    <cofactor evidence="8">
        <name>Mg(2+)</name>
        <dbReference type="ChEBI" id="CHEBI:18420"/>
    </cofactor>
</comment>
<evidence type="ECO:0000256" key="2">
    <source>
        <dbReference type="ARBA" id="ARBA00022679"/>
    </source>
</evidence>
<evidence type="ECO:0000259" key="9">
    <source>
        <dbReference type="Pfam" id="PF12804"/>
    </source>
</evidence>